<dbReference type="PANTHER" id="PTHR34874:SF1">
    <property type="entry name" value="PROTEIN YCHN"/>
    <property type="match status" value="1"/>
</dbReference>
<dbReference type="EMBL" id="CP042344">
    <property type="protein sequence ID" value="QEA12044.1"/>
    <property type="molecule type" value="Genomic_DNA"/>
</dbReference>
<dbReference type="RefSeq" id="WP_146911638.1">
    <property type="nucleotide sequence ID" value="NZ_CP042344.1"/>
</dbReference>
<evidence type="ECO:0000313" key="2">
    <source>
        <dbReference type="Proteomes" id="UP000321199"/>
    </source>
</evidence>
<gene>
    <name evidence="1" type="ORF">FOZ74_02760</name>
</gene>
<dbReference type="SUPFAM" id="SSF75169">
    <property type="entry name" value="DsrEFH-like"/>
    <property type="match status" value="1"/>
</dbReference>
<evidence type="ECO:0000313" key="1">
    <source>
        <dbReference type="EMBL" id="QEA12044.1"/>
    </source>
</evidence>
<dbReference type="InterPro" id="IPR027396">
    <property type="entry name" value="DsrEFH-like"/>
</dbReference>
<dbReference type="GO" id="GO:0005829">
    <property type="term" value="C:cytosol"/>
    <property type="evidence" value="ECO:0007669"/>
    <property type="project" value="TreeGrafter"/>
</dbReference>
<dbReference type="Gene3D" id="3.40.1260.10">
    <property type="entry name" value="DsrEFH-like"/>
    <property type="match status" value="1"/>
</dbReference>
<name>A0A5B8RTJ3_9BURK</name>
<dbReference type="KEGG" id="cof:FOZ74_02760"/>
<keyword evidence="2" id="KW-1185">Reference proteome</keyword>
<protein>
    <submittedName>
        <fullName evidence="1">Uncharacterized protein</fullName>
    </submittedName>
</protein>
<dbReference type="OrthoDB" id="9812053at2"/>
<dbReference type="AlphaFoldDB" id="A0A5B8RTJ3"/>
<dbReference type="PANTHER" id="PTHR34874">
    <property type="entry name" value="PROTEIN YCHN"/>
    <property type="match status" value="1"/>
</dbReference>
<accession>A0A5B8RTJ3</accession>
<dbReference type="Pfam" id="PF02635">
    <property type="entry name" value="DsrE"/>
    <property type="match status" value="1"/>
</dbReference>
<organism evidence="1 2">
    <name type="scientific">Comamonas flocculans</name>
    <dbReference type="NCBI Taxonomy" id="2597701"/>
    <lineage>
        <taxon>Bacteria</taxon>
        <taxon>Pseudomonadati</taxon>
        <taxon>Pseudomonadota</taxon>
        <taxon>Betaproteobacteria</taxon>
        <taxon>Burkholderiales</taxon>
        <taxon>Comamonadaceae</taxon>
        <taxon>Comamonas</taxon>
    </lineage>
</organism>
<dbReference type="Proteomes" id="UP000321199">
    <property type="component" value="Chromosome"/>
</dbReference>
<sequence length="120" mass="12567">MSEQKIVVIINSAPHGNEACLSGLRVAGALAARAEVVDLRLLLMSDATVAALPHQQDNAGNMIEALVSELAGAANASVHLCRTCAQARGLVDLAHIEGVRIATLSDLSEWVVQADKVLTF</sequence>
<dbReference type="InterPro" id="IPR003787">
    <property type="entry name" value="Sulphur_relay_DsrE/F-like"/>
</dbReference>
<proteinExistence type="predicted"/>
<reference evidence="1 2" key="1">
    <citation type="submission" date="2019-07" db="EMBL/GenBank/DDBJ databases">
        <title>Complete genome sequence of Comamonas sp. NLF 7-7 isolated from livestock.</title>
        <authorList>
            <person name="Kim D.H."/>
            <person name="Kim J.G."/>
        </authorList>
    </citation>
    <scope>NUCLEOTIDE SEQUENCE [LARGE SCALE GENOMIC DNA]</scope>
    <source>
        <strain evidence="1 2">NLF 7-7</strain>
    </source>
</reference>